<gene>
    <name evidence="5" type="ORF">M23134_08302</name>
</gene>
<dbReference type="AlphaFoldDB" id="A1ZQH8"/>
<dbReference type="GO" id="GO:0003700">
    <property type="term" value="F:DNA-binding transcription factor activity"/>
    <property type="evidence" value="ECO:0007669"/>
    <property type="project" value="InterPro"/>
</dbReference>
<dbReference type="GO" id="GO:0000976">
    <property type="term" value="F:transcription cis-regulatory region binding"/>
    <property type="evidence" value="ECO:0007669"/>
    <property type="project" value="TreeGrafter"/>
</dbReference>
<dbReference type="InterPro" id="IPR032687">
    <property type="entry name" value="AraC-type_N"/>
</dbReference>
<accession>A1ZQH8</accession>
<dbReference type="PANTHER" id="PTHR47894">
    <property type="entry name" value="HTH-TYPE TRANSCRIPTIONAL REGULATOR GADX"/>
    <property type="match status" value="1"/>
</dbReference>
<evidence type="ECO:0000256" key="2">
    <source>
        <dbReference type="ARBA" id="ARBA00023125"/>
    </source>
</evidence>
<dbReference type="Pfam" id="PF12833">
    <property type="entry name" value="HTH_18"/>
    <property type="match status" value="1"/>
</dbReference>
<keyword evidence="6" id="KW-1185">Reference proteome</keyword>
<sequence length="355" mass="41300">MTQQDKKKTMHDKSLPQHRTLMTIIRDLVLAVTERGHNQQTFCQRIGLTQKELQQDNTWVDLETGHQVWQAALEATQDPYLGLYIGQKSNVSVAGTVAYLIQSCPNLLTAFNKMCEYNAAYTTMFDYETEEKAPHEVWIHYTPIHEWTSRYPATAQQAIETSMTRTCALLRLLSGKHLAPLRAFFNYPLHKNVVVYKQLLCEKVYFEQAQNSLVFAWQDLQQPVLTANAQLREHFEQLVKEDLLTKKPQEWVKKVRQVILNQPINHLPSLHQVAHALHLTPRSLQRKLKHEGHTFLVIANDIQQQRAMHLLRQTQLNVSEVAYMLGYAEPSVFRRAFKRWTGKTPKEYQQSFPLS</sequence>
<evidence type="ECO:0000256" key="3">
    <source>
        <dbReference type="ARBA" id="ARBA00023163"/>
    </source>
</evidence>
<dbReference type="PANTHER" id="PTHR47894:SF1">
    <property type="entry name" value="HTH-TYPE TRANSCRIPTIONAL REGULATOR VQSM"/>
    <property type="match status" value="1"/>
</dbReference>
<dbReference type="SMART" id="SM00342">
    <property type="entry name" value="HTH_ARAC"/>
    <property type="match status" value="1"/>
</dbReference>
<dbReference type="Gene3D" id="1.10.10.60">
    <property type="entry name" value="Homeodomain-like"/>
    <property type="match status" value="1"/>
</dbReference>
<dbReference type="Pfam" id="PF12625">
    <property type="entry name" value="Arabinose_bd"/>
    <property type="match status" value="1"/>
</dbReference>
<feature type="domain" description="HTH araC/xylS-type" evidence="4">
    <location>
        <begin position="253"/>
        <end position="351"/>
    </location>
</feature>
<dbReference type="InterPro" id="IPR020449">
    <property type="entry name" value="Tscrpt_reg_AraC-type_HTH"/>
</dbReference>
<evidence type="ECO:0000313" key="6">
    <source>
        <dbReference type="Proteomes" id="UP000004095"/>
    </source>
</evidence>
<dbReference type="Proteomes" id="UP000004095">
    <property type="component" value="Unassembled WGS sequence"/>
</dbReference>
<dbReference type="OrthoDB" id="5582699at2"/>
<dbReference type="SUPFAM" id="SSF46689">
    <property type="entry name" value="Homeodomain-like"/>
    <property type="match status" value="1"/>
</dbReference>
<evidence type="ECO:0000313" key="5">
    <source>
        <dbReference type="EMBL" id="EAY27350.1"/>
    </source>
</evidence>
<dbReference type="InterPro" id="IPR009057">
    <property type="entry name" value="Homeodomain-like_sf"/>
</dbReference>
<keyword evidence="1" id="KW-0805">Transcription regulation</keyword>
<dbReference type="PRINTS" id="PR00032">
    <property type="entry name" value="HTHARAC"/>
</dbReference>
<dbReference type="eggNOG" id="COG2207">
    <property type="taxonomic scope" value="Bacteria"/>
</dbReference>
<dbReference type="RefSeq" id="WP_002699706.1">
    <property type="nucleotide sequence ID" value="NZ_AAWS01000024.1"/>
</dbReference>
<evidence type="ECO:0000259" key="4">
    <source>
        <dbReference type="PROSITE" id="PS01124"/>
    </source>
</evidence>
<reference evidence="5 6" key="1">
    <citation type="submission" date="2007-01" db="EMBL/GenBank/DDBJ databases">
        <authorList>
            <person name="Haygood M."/>
            <person name="Podell S."/>
            <person name="Anderson C."/>
            <person name="Hopkinson B."/>
            <person name="Roe K."/>
            <person name="Barbeau K."/>
            <person name="Gaasterland T."/>
            <person name="Ferriera S."/>
            <person name="Johnson J."/>
            <person name="Kravitz S."/>
            <person name="Beeson K."/>
            <person name="Sutton G."/>
            <person name="Rogers Y.-H."/>
            <person name="Friedman R."/>
            <person name="Frazier M."/>
            <person name="Venter J.C."/>
        </authorList>
    </citation>
    <scope>NUCLEOTIDE SEQUENCE [LARGE SCALE GENOMIC DNA]</scope>
    <source>
        <strain evidence="5 6">ATCC 23134</strain>
    </source>
</reference>
<dbReference type="InterPro" id="IPR018060">
    <property type="entry name" value="HTH_AraC"/>
</dbReference>
<protein>
    <submittedName>
        <fullName evidence="5">Transcriptional regulator, AraC family protein</fullName>
    </submittedName>
</protein>
<proteinExistence type="predicted"/>
<keyword evidence="2" id="KW-0238">DNA-binding</keyword>
<dbReference type="PROSITE" id="PS01124">
    <property type="entry name" value="HTH_ARAC_FAMILY_2"/>
    <property type="match status" value="1"/>
</dbReference>
<organism evidence="5 6">
    <name type="scientific">Microscilla marina ATCC 23134</name>
    <dbReference type="NCBI Taxonomy" id="313606"/>
    <lineage>
        <taxon>Bacteria</taxon>
        <taxon>Pseudomonadati</taxon>
        <taxon>Bacteroidota</taxon>
        <taxon>Cytophagia</taxon>
        <taxon>Cytophagales</taxon>
        <taxon>Microscillaceae</taxon>
        <taxon>Microscilla</taxon>
    </lineage>
</organism>
<dbReference type="EMBL" id="AAWS01000024">
    <property type="protein sequence ID" value="EAY27350.1"/>
    <property type="molecule type" value="Genomic_DNA"/>
</dbReference>
<name>A1ZQH8_MICM2</name>
<evidence type="ECO:0000256" key="1">
    <source>
        <dbReference type="ARBA" id="ARBA00023015"/>
    </source>
</evidence>
<comment type="caution">
    <text evidence="5">The sequence shown here is derived from an EMBL/GenBank/DDBJ whole genome shotgun (WGS) entry which is preliminary data.</text>
</comment>
<keyword evidence="3" id="KW-0804">Transcription</keyword>
<dbReference type="GO" id="GO:0005829">
    <property type="term" value="C:cytosol"/>
    <property type="evidence" value="ECO:0007669"/>
    <property type="project" value="TreeGrafter"/>
</dbReference>